<dbReference type="STRING" id="29170.A0A368G8L3"/>
<feature type="domain" description="Adenylate cyclase N-terminal" evidence="2">
    <location>
        <begin position="169"/>
        <end position="245"/>
    </location>
</feature>
<evidence type="ECO:0000313" key="3">
    <source>
        <dbReference type="EMBL" id="RCN40753.1"/>
    </source>
</evidence>
<sequence>MVIFQSLPLELLDTLDEVADDESLLLEACRQDSLYPIYFEHINTGRMQFALLFLFTLCAAQTVLTILLQEWILLMFLVIIDVSVWTFRDGPAPFRMPNQAAMFSVSSPSCCLGMDDFSQRTLIRALVSGHRLLCGEFFPRIFQNQRNFNNCAAKVLLACAPYIVHSSLTLLILFLCYTLLPLPLLPTALAAAVVSATGLSIQLIHNSDGTMLISHAILFLAINIVGFLVFYPLELVQRKTFRETRYEFSLMK</sequence>
<evidence type="ECO:0000313" key="4">
    <source>
        <dbReference type="Proteomes" id="UP000252519"/>
    </source>
</evidence>
<keyword evidence="1" id="KW-0812">Transmembrane</keyword>
<reference evidence="3 4" key="1">
    <citation type="submission" date="2014-10" db="EMBL/GenBank/DDBJ databases">
        <title>Draft genome of the hookworm Ancylostoma caninum.</title>
        <authorList>
            <person name="Mitreva M."/>
        </authorList>
    </citation>
    <scope>NUCLEOTIDE SEQUENCE [LARGE SCALE GENOMIC DNA]</scope>
    <source>
        <strain evidence="3 4">Baltimore</strain>
    </source>
</reference>
<comment type="caution">
    <text evidence="3">The sequence shown here is derived from an EMBL/GenBank/DDBJ whole genome shotgun (WGS) entry which is preliminary data.</text>
</comment>
<gene>
    <name evidence="3" type="ORF">ANCCAN_13301</name>
</gene>
<name>A0A368G8L3_ANCCA</name>
<keyword evidence="4" id="KW-1185">Reference proteome</keyword>
<evidence type="ECO:0000256" key="1">
    <source>
        <dbReference type="SAM" id="Phobius"/>
    </source>
</evidence>
<feature type="transmembrane region" description="Helical" evidence="1">
    <location>
        <begin position="155"/>
        <end position="177"/>
    </location>
</feature>
<dbReference type="InterPro" id="IPR032628">
    <property type="entry name" value="AC_N"/>
</dbReference>
<proteinExistence type="predicted"/>
<organism evidence="3 4">
    <name type="scientific">Ancylostoma caninum</name>
    <name type="common">Dog hookworm</name>
    <dbReference type="NCBI Taxonomy" id="29170"/>
    <lineage>
        <taxon>Eukaryota</taxon>
        <taxon>Metazoa</taxon>
        <taxon>Ecdysozoa</taxon>
        <taxon>Nematoda</taxon>
        <taxon>Chromadorea</taxon>
        <taxon>Rhabditida</taxon>
        <taxon>Rhabditina</taxon>
        <taxon>Rhabditomorpha</taxon>
        <taxon>Strongyloidea</taxon>
        <taxon>Ancylostomatidae</taxon>
        <taxon>Ancylostomatinae</taxon>
        <taxon>Ancylostoma</taxon>
    </lineage>
</organism>
<dbReference type="OrthoDB" id="10429768at2759"/>
<protein>
    <recommendedName>
        <fullName evidence="2">Adenylate cyclase N-terminal domain-containing protein</fullName>
    </recommendedName>
</protein>
<accession>A0A368G8L3</accession>
<dbReference type="Pfam" id="PF16214">
    <property type="entry name" value="AC_N"/>
    <property type="match status" value="1"/>
</dbReference>
<dbReference type="EMBL" id="JOJR01000269">
    <property type="protein sequence ID" value="RCN40753.1"/>
    <property type="molecule type" value="Genomic_DNA"/>
</dbReference>
<feature type="transmembrane region" description="Helical" evidence="1">
    <location>
        <begin position="184"/>
        <end position="205"/>
    </location>
</feature>
<feature type="transmembrane region" description="Helical" evidence="1">
    <location>
        <begin position="47"/>
        <end position="64"/>
    </location>
</feature>
<dbReference type="Proteomes" id="UP000252519">
    <property type="component" value="Unassembled WGS sequence"/>
</dbReference>
<keyword evidence="1" id="KW-0472">Membrane</keyword>
<feature type="transmembrane region" description="Helical" evidence="1">
    <location>
        <begin position="211"/>
        <end position="233"/>
    </location>
</feature>
<keyword evidence="1" id="KW-1133">Transmembrane helix</keyword>
<evidence type="ECO:0000259" key="2">
    <source>
        <dbReference type="Pfam" id="PF16214"/>
    </source>
</evidence>
<dbReference type="AlphaFoldDB" id="A0A368G8L3"/>